<keyword evidence="2" id="KW-1185">Reference proteome</keyword>
<proteinExistence type="predicted"/>
<gene>
    <name evidence="1" type="ORF">HNQ06_001047</name>
</gene>
<protein>
    <submittedName>
        <fullName evidence="1">Uncharacterized protein</fullName>
    </submittedName>
</protein>
<sequence>MELISGDDNFLGVIHEREDLNKRIAENDTFDLNKDYIKEYEITLEKFFQLSEKFLTS</sequence>
<organism evidence="1 2">
    <name type="scientific">Borreliella lanei</name>
    <dbReference type="NCBI Taxonomy" id="373540"/>
    <lineage>
        <taxon>Bacteria</taxon>
        <taxon>Pseudomonadati</taxon>
        <taxon>Spirochaetota</taxon>
        <taxon>Spirochaetia</taxon>
        <taxon>Spirochaetales</taxon>
        <taxon>Borreliaceae</taxon>
        <taxon>Borreliella</taxon>
    </lineage>
</organism>
<accession>A0A7X0DLT2</accession>
<evidence type="ECO:0000313" key="2">
    <source>
        <dbReference type="Proteomes" id="UP000575983"/>
    </source>
</evidence>
<reference evidence="1 2" key="1">
    <citation type="submission" date="2020-08" db="EMBL/GenBank/DDBJ databases">
        <title>Genomic Encyclopedia of Type Strains, Phase IV (KMG-IV): sequencing the most valuable type-strain genomes for metagenomic binning, comparative biology and taxonomic classification.</title>
        <authorList>
            <person name="Goeker M."/>
        </authorList>
    </citation>
    <scope>NUCLEOTIDE SEQUENCE [LARGE SCALE GENOMIC DNA]</scope>
    <source>
        <strain evidence="1 2">DSM 17992</strain>
    </source>
</reference>
<name>A0A7X0DLT2_9SPIR</name>
<dbReference type="EMBL" id="JACHFC010000009">
    <property type="protein sequence ID" value="MBB6208517.1"/>
    <property type="molecule type" value="Genomic_DNA"/>
</dbReference>
<evidence type="ECO:0000313" key="1">
    <source>
        <dbReference type="EMBL" id="MBB6208517.1"/>
    </source>
</evidence>
<dbReference type="Proteomes" id="UP000575983">
    <property type="component" value="Unassembled WGS sequence"/>
</dbReference>
<dbReference type="AlphaFoldDB" id="A0A7X0DLT2"/>
<comment type="caution">
    <text evidence="1">The sequence shown here is derived from an EMBL/GenBank/DDBJ whole genome shotgun (WGS) entry which is preliminary data.</text>
</comment>